<dbReference type="AlphaFoldDB" id="A0A0L0SY32"/>
<dbReference type="EMBL" id="GG745353">
    <property type="protein sequence ID" value="KNE67411.1"/>
    <property type="molecule type" value="Genomic_DNA"/>
</dbReference>
<evidence type="ECO:0000313" key="2">
    <source>
        <dbReference type="Proteomes" id="UP000054350"/>
    </source>
</evidence>
<protein>
    <submittedName>
        <fullName evidence="1">Uncharacterized protein</fullName>
    </submittedName>
</protein>
<proteinExistence type="predicted"/>
<evidence type="ECO:0000313" key="1">
    <source>
        <dbReference type="EMBL" id="KNE67411.1"/>
    </source>
</evidence>
<accession>A0A0L0SY32</accession>
<sequence length="155" mass="17363">MTRTSRGRRCTSPCHRRACTFLPRHPPRPAASFSCVSSRRMMARIRCDTCAISMARKSTSGRSRASRGSGPTRTLRSRRAITRCTCMRRAPRACIRRTCRLSRGSRGTTMSCAIWRAWTSGWSQGVMISRCVCGKCCRDPVCAFVVDGRDNCIAF</sequence>
<gene>
    <name evidence="1" type="ORF">AMAG_19628</name>
</gene>
<name>A0A0L0SY32_ALLM3</name>
<reference evidence="1 2" key="1">
    <citation type="submission" date="2009-11" db="EMBL/GenBank/DDBJ databases">
        <title>Annotation of Allomyces macrogynus ATCC 38327.</title>
        <authorList>
            <consortium name="The Broad Institute Genome Sequencing Platform"/>
            <person name="Russ C."/>
            <person name="Cuomo C."/>
            <person name="Burger G."/>
            <person name="Gray M.W."/>
            <person name="Holland P.W.H."/>
            <person name="King N."/>
            <person name="Lang F.B.F."/>
            <person name="Roger A.J."/>
            <person name="Ruiz-Trillo I."/>
            <person name="Young S.K."/>
            <person name="Zeng Q."/>
            <person name="Gargeya S."/>
            <person name="Fitzgerald M."/>
            <person name="Haas B."/>
            <person name="Abouelleil A."/>
            <person name="Alvarado L."/>
            <person name="Arachchi H.M."/>
            <person name="Berlin A."/>
            <person name="Chapman S.B."/>
            <person name="Gearin G."/>
            <person name="Goldberg J."/>
            <person name="Griggs A."/>
            <person name="Gujja S."/>
            <person name="Hansen M."/>
            <person name="Heiman D."/>
            <person name="Howarth C."/>
            <person name="Larimer J."/>
            <person name="Lui A."/>
            <person name="MacDonald P.J.P."/>
            <person name="McCowen C."/>
            <person name="Montmayeur A."/>
            <person name="Murphy C."/>
            <person name="Neiman D."/>
            <person name="Pearson M."/>
            <person name="Priest M."/>
            <person name="Roberts A."/>
            <person name="Saif S."/>
            <person name="Shea T."/>
            <person name="Sisk P."/>
            <person name="Stolte C."/>
            <person name="Sykes S."/>
            <person name="Wortman J."/>
            <person name="Nusbaum C."/>
            <person name="Birren B."/>
        </authorList>
    </citation>
    <scope>NUCLEOTIDE SEQUENCE [LARGE SCALE GENOMIC DNA]</scope>
    <source>
        <strain evidence="1 2">ATCC 38327</strain>
    </source>
</reference>
<organism evidence="1 2">
    <name type="scientific">Allomyces macrogynus (strain ATCC 38327)</name>
    <name type="common">Allomyces javanicus var. macrogynus</name>
    <dbReference type="NCBI Taxonomy" id="578462"/>
    <lineage>
        <taxon>Eukaryota</taxon>
        <taxon>Fungi</taxon>
        <taxon>Fungi incertae sedis</taxon>
        <taxon>Blastocladiomycota</taxon>
        <taxon>Blastocladiomycetes</taxon>
        <taxon>Blastocladiales</taxon>
        <taxon>Blastocladiaceae</taxon>
        <taxon>Allomyces</taxon>
    </lineage>
</organism>
<dbReference type="VEuPathDB" id="FungiDB:AMAG_19628"/>
<dbReference type="Proteomes" id="UP000054350">
    <property type="component" value="Unassembled WGS sequence"/>
</dbReference>
<reference evidence="2" key="2">
    <citation type="submission" date="2009-11" db="EMBL/GenBank/DDBJ databases">
        <title>The Genome Sequence of Allomyces macrogynus strain ATCC 38327.</title>
        <authorList>
            <consortium name="The Broad Institute Genome Sequencing Platform"/>
            <person name="Russ C."/>
            <person name="Cuomo C."/>
            <person name="Shea T."/>
            <person name="Young S.K."/>
            <person name="Zeng Q."/>
            <person name="Koehrsen M."/>
            <person name="Haas B."/>
            <person name="Borodovsky M."/>
            <person name="Guigo R."/>
            <person name="Alvarado L."/>
            <person name="Berlin A."/>
            <person name="Borenstein D."/>
            <person name="Chen Z."/>
            <person name="Engels R."/>
            <person name="Freedman E."/>
            <person name="Gellesch M."/>
            <person name="Goldberg J."/>
            <person name="Griggs A."/>
            <person name="Gujja S."/>
            <person name="Heiman D."/>
            <person name="Hepburn T."/>
            <person name="Howarth C."/>
            <person name="Jen D."/>
            <person name="Larson L."/>
            <person name="Lewis B."/>
            <person name="Mehta T."/>
            <person name="Park D."/>
            <person name="Pearson M."/>
            <person name="Roberts A."/>
            <person name="Saif S."/>
            <person name="Shenoy N."/>
            <person name="Sisk P."/>
            <person name="Stolte C."/>
            <person name="Sykes S."/>
            <person name="Walk T."/>
            <person name="White J."/>
            <person name="Yandava C."/>
            <person name="Burger G."/>
            <person name="Gray M.W."/>
            <person name="Holland P.W.H."/>
            <person name="King N."/>
            <person name="Lang F.B.F."/>
            <person name="Roger A.J."/>
            <person name="Ruiz-Trillo I."/>
            <person name="Lander E."/>
            <person name="Nusbaum C."/>
        </authorList>
    </citation>
    <scope>NUCLEOTIDE SEQUENCE [LARGE SCALE GENOMIC DNA]</scope>
    <source>
        <strain evidence="2">ATCC 38327</strain>
    </source>
</reference>
<keyword evidence="2" id="KW-1185">Reference proteome</keyword>